<dbReference type="OrthoDB" id="9814637at2"/>
<feature type="coiled-coil region" evidence="8">
    <location>
        <begin position="181"/>
        <end position="208"/>
    </location>
</feature>
<dbReference type="RefSeq" id="WP_055463139.1">
    <property type="nucleotide sequence ID" value="NZ_CYHG01000006.1"/>
</dbReference>
<keyword evidence="4" id="KW-1134">Transmembrane beta strand</keyword>
<evidence type="ECO:0000256" key="1">
    <source>
        <dbReference type="ARBA" id="ARBA00004442"/>
    </source>
</evidence>
<comment type="subcellular location">
    <subcellularLocation>
        <location evidence="1">Cell outer membrane</location>
    </subcellularLocation>
</comment>
<dbReference type="AlphaFoldDB" id="A0A0K6IM65"/>
<dbReference type="PANTHER" id="PTHR30026:SF22">
    <property type="entry name" value="OUTER MEMBRANE EFFLUX PROTEIN"/>
    <property type="match status" value="1"/>
</dbReference>
<evidence type="ECO:0000313" key="10">
    <source>
        <dbReference type="EMBL" id="CUB04184.1"/>
    </source>
</evidence>
<evidence type="ECO:0000313" key="11">
    <source>
        <dbReference type="Proteomes" id="UP000182769"/>
    </source>
</evidence>
<accession>A0A0K6IM65</accession>
<name>A0A0K6IM65_9GAMM</name>
<feature type="chain" id="PRO_5005505699" evidence="9">
    <location>
        <begin position="24"/>
        <end position="442"/>
    </location>
</feature>
<evidence type="ECO:0000256" key="6">
    <source>
        <dbReference type="ARBA" id="ARBA00023136"/>
    </source>
</evidence>
<keyword evidence="7" id="KW-0998">Cell outer membrane</keyword>
<keyword evidence="5" id="KW-0812">Transmembrane</keyword>
<gene>
    <name evidence="10" type="ORF">Ga0061065_1062</name>
</gene>
<dbReference type="InterPro" id="IPR010130">
    <property type="entry name" value="T1SS_OMP_TolC"/>
</dbReference>
<evidence type="ECO:0000256" key="5">
    <source>
        <dbReference type="ARBA" id="ARBA00022692"/>
    </source>
</evidence>
<dbReference type="SUPFAM" id="SSF56954">
    <property type="entry name" value="Outer membrane efflux proteins (OEP)"/>
    <property type="match status" value="1"/>
</dbReference>
<evidence type="ECO:0000256" key="2">
    <source>
        <dbReference type="ARBA" id="ARBA00007613"/>
    </source>
</evidence>
<comment type="similarity">
    <text evidence="2">Belongs to the outer membrane factor (OMF) (TC 1.B.17) family.</text>
</comment>
<dbReference type="GO" id="GO:0015288">
    <property type="term" value="F:porin activity"/>
    <property type="evidence" value="ECO:0007669"/>
    <property type="project" value="TreeGrafter"/>
</dbReference>
<dbReference type="GO" id="GO:0009279">
    <property type="term" value="C:cell outer membrane"/>
    <property type="evidence" value="ECO:0007669"/>
    <property type="project" value="UniProtKB-SubCell"/>
</dbReference>
<dbReference type="Proteomes" id="UP000182769">
    <property type="component" value="Unassembled WGS sequence"/>
</dbReference>
<evidence type="ECO:0000256" key="8">
    <source>
        <dbReference type="SAM" id="Coils"/>
    </source>
</evidence>
<protein>
    <submittedName>
        <fullName evidence="10">Type I secretion outer membrane protein, TolC family</fullName>
    </submittedName>
</protein>
<reference evidence="11" key="1">
    <citation type="submission" date="2015-08" db="EMBL/GenBank/DDBJ databases">
        <authorList>
            <person name="Varghese N."/>
        </authorList>
    </citation>
    <scope>NUCLEOTIDE SEQUENCE [LARGE SCALE GENOMIC DNA]</scope>
    <source>
        <strain evidence="11">JCM 18476</strain>
    </source>
</reference>
<dbReference type="EMBL" id="CYHG01000006">
    <property type="protein sequence ID" value="CUB04184.1"/>
    <property type="molecule type" value="Genomic_DNA"/>
</dbReference>
<dbReference type="Gene3D" id="1.20.1600.10">
    <property type="entry name" value="Outer membrane efflux proteins (OEP)"/>
    <property type="match status" value="1"/>
</dbReference>
<dbReference type="GO" id="GO:1990281">
    <property type="term" value="C:efflux pump complex"/>
    <property type="evidence" value="ECO:0007669"/>
    <property type="project" value="TreeGrafter"/>
</dbReference>
<sequence length="442" mass="50474">MLIRSLPYTVIVASLGLSSFSFGTTLESAVNDAVINNPEFRAEVKRYHSYQSDLRGSKSGYLPSIDLNAGIGYEEVDNQSIDNTGNGLTRKEASISLTQNLFNGFGDVNEVKRQEYRTNAQAFVAIARANDVALEMIESYIDLLKEQEFRQLALENMRTHEQIFEQITQRNNAGIGDQVEVDQASARLALAESNYAAAENNYFDAQARFRRVLGRDPDNMLVKPVFQEQLPESLEKATELALNEHPTLRTANNDVLETEYQYKAASRFHYPSVDLVVEQTFDHDISGIEGKDHNFQAMLRLSYNLYSGGRDSSDKDRTKHEYQEANEVRDNTRRQVIENLRYAWNAKTYVEQQLTYIEQHIKLTYDTLTGYRNQFTLGRRTLLDLLNTENEYYSATQNLISSEYELLKANYRVMAGMGTLLPSFDLSYDLINADTHLAQNDQ</sequence>
<keyword evidence="3" id="KW-0813">Transport</keyword>
<proteinExistence type="inferred from homology"/>
<evidence type="ECO:0000256" key="7">
    <source>
        <dbReference type="ARBA" id="ARBA00023237"/>
    </source>
</evidence>
<keyword evidence="6" id="KW-0472">Membrane</keyword>
<evidence type="ECO:0000256" key="3">
    <source>
        <dbReference type="ARBA" id="ARBA00022448"/>
    </source>
</evidence>
<organism evidence="10 11">
    <name type="scientific">Marinomonas fungiae</name>
    <dbReference type="NCBI Taxonomy" id="1137284"/>
    <lineage>
        <taxon>Bacteria</taxon>
        <taxon>Pseudomonadati</taxon>
        <taxon>Pseudomonadota</taxon>
        <taxon>Gammaproteobacteria</taxon>
        <taxon>Oceanospirillales</taxon>
        <taxon>Oceanospirillaceae</taxon>
        <taxon>Marinomonas</taxon>
    </lineage>
</organism>
<keyword evidence="9" id="KW-0732">Signal</keyword>
<feature type="signal peptide" evidence="9">
    <location>
        <begin position="1"/>
        <end position="23"/>
    </location>
</feature>
<dbReference type="PANTHER" id="PTHR30026">
    <property type="entry name" value="OUTER MEMBRANE PROTEIN TOLC"/>
    <property type="match status" value="1"/>
</dbReference>
<evidence type="ECO:0000256" key="9">
    <source>
        <dbReference type="SAM" id="SignalP"/>
    </source>
</evidence>
<keyword evidence="8" id="KW-0175">Coiled coil</keyword>
<dbReference type="GO" id="GO:0015562">
    <property type="term" value="F:efflux transmembrane transporter activity"/>
    <property type="evidence" value="ECO:0007669"/>
    <property type="project" value="InterPro"/>
</dbReference>
<dbReference type="InterPro" id="IPR051906">
    <property type="entry name" value="TolC-like"/>
</dbReference>
<dbReference type="InterPro" id="IPR003423">
    <property type="entry name" value="OMP_efflux"/>
</dbReference>
<dbReference type="STRING" id="1137284.GCA_001418205_02048"/>
<evidence type="ECO:0000256" key="4">
    <source>
        <dbReference type="ARBA" id="ARBA00022452"/>
    </source>
</evidence>
<keyword evidence="11" id="KW-1185">Reference proteome</keyword>
<dbReference type="NCBIfam" id="TIGR01844">
    <property type="entry name" value="type_I_sec_TolC"/>
    <property type="match status" value="1"/>
</dbReference>
<dbReference type="Pfam" id="PF02321">
    <property type="entry name" value="OEP"/>
    <property type="match status" value="2"/>
</dbReference>